<dbReference type="PANTHER" id="PTHR31126">
    <property type="entry name" value="TYROSINE-PROTEIN PHOSPHATASE"/>
    <property type="match status" value="1"/>
</dbReference>
<dbReference type="InterPro" id="IPR026893">
    <property type="entry name" value="Tyr/Ser_Pase_IphP-type"/>
</dbReference>
<dbReference type="PANTHER" id="PTHR31126:SF1">
    <property type="entry name" value="TYROSINE SPECIFIC PROTEIN PHOSPHATASES DOMAIN-CONTAINING PROTEIN"/>
    <property type="match status" value="1"/>
</dbReference>
<accession>A0A7X3C3L8</accession>
<sequence>MKVKRLKKRLFILMMLLGLTAGCAMPIHTTPTTASSNHHIIRLAGVNNARDLGGYKTASKHRVKYRRLLRSSKLANLTRTGQRTLKGKYHLTEVVDLRTPAKIKSVPDVKITGVKYVKDPVVSDKTLASVNRIARSSGSKSMIRLYQTFVTTKQARHAYRELFNILLAAPNNKAVLWHCSEGKDRTGFASALVLTSLGVPKKTIFQDYLASNKANRTAINHQVSIMKRERYSSAAITRKRDTLLVKSSYLNAAYQAADKKYGSLHGYLTKGLGLSTKDLKRLTTKFE</sequence>
<dbReference type="Gene3D" id="3.90.190.10">
    <property type="entry name" value="Protein tyrosine phosphatase superfamily"/>
    <property type="match status" value="1"/>
</dbReference>
<evidence type="ECO:0000256" key="2">
    <source>
        <dbReference type="SAM" id="SignalP"/>
    </source>
</evidence>
<name>A0A7X3C3L8_9LACO</name>
<organism evidence="3 4">
    <name type="scientific">Secundilactobacillus folii</name>
    <dbReference type="NCBI Taxonomy" id="2678357"/>
    <lineage>
        <taxon>Bacteria</taxon>
        <taxon>Bacillati</taxon>
        <taxon>Bacillota</taxon>
        <taxon>Bacilli</taxon>
        <taxon>Lactobacillales</taxon>
        <taxon>Lactobacillaceae</taxon>
        <taxon>Secundilactobacillus</taxon>
    </lineage>
</organism>
<feature type="signal peptide" evidence="2">
    <location>
        <begin position="1"/>
        <end position="24"/>
    </location>
</feature>
<dbReference type="GO" id="GO:0004721">
    <property type="term" value="F:phosphoprotein phosphatase activity"/>
    <property type="evidence" value="ECO:0007669"/>
    <property type="project" value="InterPro"/>
</dbReference>
<keyword evidence="2" id="KW-0732">Signal</keyword>
<dbReference type="Pfam" id="PF13350">
    <property type="entry name" value="Y_phosphatase3"/>
    <property type="match status" value="1"/>
</dbReference>
<feature type="chain" id="PRO_5039399939" evidence="2">
    <location>
        <begin position="25"/>
        <end position="287"/>
    </location>
</feature>
<comment type="caution">
    <text evidence="3">The sequence shown here is derived from an EMBL/GenBank/DDBJ whole genome shotgun (WGS) entry which is preliminary data.</text>
</comment>
<comment type="similarity">
    <text evidence="1">Belongs to the protein-tyrosine phosphatase family.</text>
</comment>
<evidence type="ECO:0000256" key="1">
    <source>
        <dbReference type="ARBA" id="ARBA00009580"/>
    </source>
</evidence>
<dbReference type="InterPro" id="IPR029021">
    <property type="entry name" value="Prot-tyrosine_phosphatase-like"/>
</dbReference>
<evidence type="ECO:0000313" key="3">
    <source>
        <dbReference type="EMBL" id="MTV82741.1"/>
    </source>
</evidence>
<reference evidence="3 4" key="1">
    <citation type="submission" date="2019-11" db="EMBL/GenBank/DDBJ databases">
        <title>Lactobacillus sp. nov. CRM56-3, isolated from fermented tea leaves.</title>
        <authorList>
            <person name="Phuengjayaem S."/>
            <person name="Tanasupawat S."/>
        </authorList>
    </citation>
    <scope>NUCLEOTIDE SEQUENCE [LARGE SCALE GENOMIC DNA]</scope>
    <source>
        <strain evidence="3 4">CRM56-3</strain>
    </source>
</reference>
<gene>
    <name evidence="3" type="ORF">GM612_08800</name>
</gene>
<dbReference type="PROSITE" id="PS51257">
    <property type="entry name" value="PROKAR_LIPOPROTEIN"/>
    <property type="match status" value="1"/>
</dbReference>
<protein>
    <submittedName>
        <fullName evidence="3">Protein-tyrosine-phosphatase</fullName>
    </submittedName>
</protein>
<proteinExistence type="inferred from homology"/>
<dbReference type="EMBL" id="WNJO01000010">
    <property type="protein sequence ID" value="MTV82741.1"/>
    <property type="molecule type" value="Genomic_DNA"/>
</dbReference>
<keyword evidence="4" id="KW-1185">Reference proteome</keyword>
<dbReference type="Proteomes" id="UP000466388">
    <property type="component" value="Unassembled WGS sequence"/>
</dbReference>
<evidence type="ECO:0000313" key="4">
    <source>
        <dbReference type="Proteomes" id="UP000466388"/>
    </source>
</evidence>
<dbReference type="AlphaFoldDB" id="A0A7X3C3L8"/>
<dbReference type="SUPFAM" id="SSF52799">
    <property type="entry name" value="(Phosphotyrosine protein) phosphatases II"/>
    <property type="match status" value="1"/>
</dbReference>